<gene>
    <name evidence="2" type="ORF">JOC73_002138</name>
</gene>
<comment type="caution">
    <text evidence="2">The sequence shown here is derived from an EMBL/GenBank/DDBJ whole genome shotgun (WGS) entry which is preliminary data.</text>
</comment>
<organism evidence="2 3">
    <name type="scientific">Alkaliphilus hydrothermalis</name>
    <dbReference type="NCBI Taxonomy" id="1482730"/>
    <lineage>
        <taxon>Bacteria</taxon>
        <taxon>Bacillati</taxon>
        <taxon>Bacillota</taxon>
        <taxon>Clostridia</taxon>
        <taxon>Peptostreptococcales</taxon>
        <taxon>Natronincolaceae</taxon>
        <taxon>Alkaliphilus</taxon>
    </lineage>
</organism>
<accession>A0ABS2NRL3</accession>
<dbReference type="EMBL" id="JAFBEE010000014">
    <property type="protein sequence ID" value="MBM7615568.1"/>
    <property type="molecule type" value="Genomic_DNA"/>
</dbReference>
<keyword evidence="1" id="KW-0812">Transmembrane</keyword>
<evidence type="ECO:0008006" key="4">
    <source>
        <dbReference type="Google" id="ProtNLM"/>
    </source>
</evidence>
<evidence type="ECO:0000313" key="2">
    <source>
        <dbReference type="EMBL" id="MBM7615568.1"/>
    </source>
</evidence>
<reference evidence="2 3" key="1">
    <citation type="submission" date="2021-01" db="EMBL/GenBank/DDBJ databases">
        <title>Genomic Encyclopedia of Type Strains, Phase IV (KMG-IV): sequencing the most valuable type-strain genomes for metagenomic binning, comparative biology and taxonomic classification.</title>
        <authorList>
            <person name="Goeker M."/>
        </authorList>
    </citation>
    <scope>NUCLEOTIDE SEQUENCE [LARGE SCALE GENOMIC DNA]</scope>
    <source>
        <strain evidence="2 3">DSM 25890</strain>
    </source>
</reference>
<protein>
    <recommendedName>
        <fullName evidence="4">Lipoprotein</fullName>
    </recommendedName>
</protein>
<evidence type="ECO:0000313" key="3">
    <source>
        <dbReference type="Proteomes" id="UP001314796"/>
    </source>
</evidence>
<name>A0ABS2NRL3_9FIRM</name>
<dbReference type="RefSeq" id="WP_204402932.1">
    <property type="nucleotide sequence ID" value="NZ_JAFBEE010000014.1"/>
</dbReference>
<evidence type="ECO:0000256" key="1">
    <source>
        <dbReference type="SAM" id="Phobius"/>
    </source>
</evidence>
<feature type="transmembrane region" description="Helical" evidence="1">
    <location>
        <begin position="7"/>
        <end position="25"/>
    </location>
</feature>
<proteinExistence type="predicted"/>
<keyword evidence="1" id="KW-1133">Transmembrane helix</keyword>
<sequence>MQRKNSILCIVGIISVIIIGTLFITNPFKEEIWNINADNLRNSFNIISGDADIEDLSQFTPYEWDVLYSFAPYTPKEKIYETIGYKWDNITESVSEGMNQIVFVKDGKVVCYLYGYPENIKLGFNFGEYKGSYIKLTSEQNLFFKTTVFDNGVRYFNYIK</sequence>
<keyword evidence="1" id="KW-0472">Membrane</keyword>
<keyword evidence="3" id="KW-1185">Reference proteome</keyword>
<dbReference type="Proteomes" id="UP001314796">
    <property type="component" value="Unassembled WGS sequence"/>
</dbReference>